<keyword evidence="6 17" id="KW-0812">Transmembrane</keyword>
<keyword evidence="8" id="KW-1278">Translocase</keyword>
<dbReference type="Proteomes" id="UP000287198">
    <property type="component" value="Unassembled WGS sequence"/>
</dbReference>
<evidence type="ECO:0000256" key="8">
    <source>
        <dbReference type="ARBA" id="ARBA00022967"/>
    </source>
</evidence>
<evidence type="ECO:0000313" key="23">
    <source>
        <dbReference type="EMBL" id="RUO53188.1"/>
    </source>
</evidence>
<feature type="domain" description="Cytochrome oxidase subunit II transmembrane region profile" evidence="21">
    <location>
        <begin position="6"/>
        <end position="101"/>
    </location>
</feature>
<evidence type="ECO:0000256" key="17">
    <source>
        <dbReference type="RuleBase" id="RU000456"/>
    </source>
</evidence>
<dbReference type="GO" id="GO:0020037">
    <property type="term" value="F:heme binding"/>
    <property type="evidence" value="ECO:0007669"/>
    <property type="project" value="InterPro"/>
</dbReference>
<dbReference type="PROSITE" id="PS50999">
    <property type="entry name" value="COX2_TM"/>
    <property type="match status" value="1"/>
</dbReference>
<dbReference type="InterPro" id="IPR045187">
    <property type="entry name" value="CcO_II"/>
</dbReference>
<keyword evidence="5 17" id="KW-0679">Respiratory chain</keyword>
<evidence type="ECO:0000259" key="20">
    <source>
        <dbReference type="PROSITE" id="PS50857"/>
    </source>
</evidence>
<evidence type="ECO:0000256" key="16">
    <source>
        <dbReference type="PROSITE-ProRule" id="PRU00433"/>
    </source>
</evidence>
<evidence type="ECO:0000256" key="18">
    <source>
        <dbReference type="RuleBase" id="RU004024"/>
    </source>
</evidence>
<feature type="transmembrane region" description="Helical" evidence="19">
    <location>
        <begin position="32"/>
        <end position="52"/>
    </location>
</feature>
<keyword evidence="12 18" id="KW-0186">Copper</keyword>
<dbReference type="GO" id="GO:0042773">
    <property type="term" value="P:ATP synthesis coupled electron transport"/>
    <property type="evidence" value="ECO:0007669"/>
    <property type="project" value="TreeGrafter"/>
</dbReference>
<dbReference type="InterPro" id="IPR008972">
    <property type="entry name" value="Cupredoxin"/>
</dbReference>
<evidence type="ECO:0000256" key="4">
    <source>
        <dbReference type="ARBA" id="ARBA00022617"/>
    </source>
</evidence>
<dbReference type="PANTHER" id="PTHR22888:SF9">
    <property type="entry name" value="CYTOCHROME C OXIDASE SUBUNIT 2"/>
    <property type="match status" value="1"/>
</dbReference>
<dbReference type="InterPro" id="IPR036257">
    <property type="entry name" value="Cyt_c_oxidase_su2_TM_sf"/>
</dbReference>
<dbReference type="OrthoDB" id="9781261at2"/>
<evidence type="ECO:0000256" key="19">
    <source>
        <dbReference type="SAM" id="Phobius"/>
    </source>
</evidence>
<accession>A0A432XWS5</accession>
<keyword evidence="4 16" id="KW-0349">Heme</keyword>
<evidence type="ECO:0000256" key="7">
    <source>
        <dbReference type="ARBA" id="ARBA00022723"/>
    </source>
</evidence>
<evidence type="ECO:0000256" key="3">
    <source>
        <dbReference type="ARBA" id="ARBA00022448"/>
    </source>
</evidence>
<dbReference type="GO" id="GO:0004129">
    <property type="term" value="F:cytochrome-c oxidase activity"/>
    <property type="evidence" value="ECO:0007669"/>
    <property type="project" value="UniProtKB-EC"/>
</dbReference>
<dbReference type="InterPro" id="IPR002429">
    <property type="entry name" value="CcO_II-like_C"/>
</dbReference>
<evidence type="ECO:0000256" key="2">
    <source>
        <dbReference type="ARBA" id="ARBA00007866"/>
    </source>
</evidence>
<keyword evidence="3 17" id="KW-0813">Transport</keyword>
<comment type="subcellular location">
    <subcellularLocation>
        <location evidence="17">Cell membrane</location>
        <topology evidence="17">Multi-pass membrane protein</topology>
    </subcellularLocation>
    <subcellularLocation>
        <location evidence="1">Membrane</location>
        <topology evidence="1">Multi-pass membrane protein</topology>
    </subcellularLocation>
</comment>
<evidence type="ECO:0000256" key="1">
    <source>
        <dbReference type="ARBA" id="ARBA00004141"/>
    </source>
</evidence>
<comment type="cofactor">
    <cofactor evidence="18">
        <name>Cu cation</name>
        <dbReference type="ChEBI" id="CHEBI:23378"/>
    </cofactor>
    <text evidence="18">Binds a copper A center.</text>
</comment>
<feature type="domain" description="Cytochrome c" evidence="22">
    <location>
        <begin position="263"/>
        <end position="343"/>
    </location>
</feature>
<keyword evidence="24" id="KW-1185">Reference proteome</keyword>
<keyword evidence="10 19" id="KW-1133">Transmembrane helix</keyword>
<gene>
    <name evidence="23" type="primary">coxB</name>
    <name evidence="23" type="ORF">CWI69_07610</name>
</gene>
<dbReference type="EC" id="7.1.1.9" evidence="18"/>
<feature type="domain" description="Cytochrome oxidase subunit II copper A binding" evidence="20">
    <location>
        <begin position="102"/>
        <end position="239"/>
    </location>
</feature>
<dbReference type="Pfam" id="PF02790">
    <property type="entry name" value="COX2_TM"/>
    <property type="match status" value="1"/>
</dbReference>
<dbReference type="GO" id="GO:0005886">
    <property type="term" value="C:plasma membrane"/>
    <property type="evidence" value="ECO:0007669"/>
    <property type="project" value="UniProtKB-SubCell"/>
</dbReference>
<organism evidence="23 24">
    <name type="scientific">Pseudidiomarina halophila</name>
    <dbReference type="NCBI Taxonomy" id="1449799"/>
    <lineage>
        <taxon>Bacteria</taxon>
        <taxon>Pseudomonadati</taxon>
        <taxon>Pseudomonadota</taxon>
        <taxon>Gammaproteobacteria</taxon>
        <taxon>Alteromonadales</taxon>
        <taxon>Idiomarinaceae</taxon>
        <taxon>Pseudidiomarina</taxon>
    </lineage>
</organism>
<evidence type="ECO:0000256" key="9">
    <source>
        <dbReference type="ARBA" id="ARBA00022982"/>
    </source>
</evidence>
<dbReference type="Gene3D" id="1.10.287.90">
    <property type="match status" value="1"/>
</dbReference>
<evidence type="ECO:0000256" key="14">
    <source>
        <dbReference type="ARBA" id="ARBA00024688"/>
    </source>
</evidence>
<dbReference type="InterPro" id="IPR011759">
    <property type="entry name" value="Cyt_c_oxidase_su2_TM_dom"/>
</dbReference>
<reference evidence="24" key="1">
    <citation type="journal article" date="2018" name="Front. Microbiol.">
        <title>Genome-Based Analysis Reveals the Taxonomy and Diversity of the Family Idiomarinaceae.</title>
        <authorList>
            <person name="Liu Y."/>
            <person name="Lai Q."/>
            <person name="Shao Z."/>
        </authorList>
    </citation>
    <scope>NUCLEOTIDE SEQUENCE [LARGE SCALE GENOMIC DNA]</scope>
    <source>
        <strain evidence="24">BH195</strain>
    </source>
</reference>
<dbReference type="InterPro" id="IPR014222">
    <property type="entry name" value="Cyt_c_oxidase_su2"/>
</dbReference>
<dbReference type="GO" id="GO:0005507">
    <property type="term" value="F:copper ion binding"/>
    <property type="evidence" value="ECO:0007669"/>
    <property type="project" value="InterPro"/>
</dbReference>
<dbReference type="SUPFAM" id="SSF46626">
    <property type="entry name" value="Cytochrome c"/>
    <property type="match status" value="1"/>
</dbReference>
<comment type="caution">
    <text evidence="23">The sequence shown here is derived from an EMBL/GenBank/DDBJ whole genome shotgun (WGS) entry which is preliminary data.</text>
</comment>
<keyword evidence="7 16" id="KW-0479">Metal-binding</keyword>
<dbReference type="InterPro" id="IPR036909">
    <property type="entry name" value="Cyt_c-like_dom_sf"/>
</dbReference>
<dbReference type="GO" id="GO:0016491">
    <property type="term" value="F:oxidoreductase activity"/>
    <property type="evidence" value="ECO:0007669"/>
    <property type="project" value="InterPro"/>
</dbReference>
<keyword evidence="9 17" id="KW-0249">Electron transport</keyword>
<dbReference type="RefSeq" id="WP_126763897.1">
    <property type="nucleotide sequence ID" value="NZ_JBHLTZ010000012.1"/>
</dbReference>
<keyword evidence="11 16" id="KW-0408">Iron</keyword>
<dbReference type="PROSITE" id="PS50857">
    <property type="entry name" value="COX2_CUA"/>
    <property type="match status" value="1"/>
</dbReference>
<evidence type="ECO:0000259" key="21">
    <source>
        <dbReference type="PROSITE" id="PS50999"/>
    </source>
</evidence>
<dbReference type="Pfam" id="PF13442">
    <property type="entry name" value="Cytochrome_CBB3"/>
    <property type="match status" value="1"/>
</dbReference>
<feature type="transmembrane region" description="Helical" evidence="19">
    <location>
        <begin position="73"/>
        <end position="97"/>
    </location>
</feature>
<dbReference type="Gene3D" id="1.10.760.10">
    <property type="entry name" value="Cytochrome c-like domain"/>
    <property type="match status" value="1"/>
</dbReference>
<dbReference type="PROSITE" id="PS51007">
    <property type="entry name" value="CYTC"/>
    <property type="match status" value="1"/>
</dbReference>
<dbReference type="EMBL" id="PIPW01000002">
    <property type="protein sequence ID" value="RUO53188.1"/>
    <property type="molecule type" value="Genomic_DNA"/>
</dbReference>
<comment type="similarity">
    <text evidence="2 17">Belongs to the cytochrome c oxidase subunit 2 family.</text>
</comment>
<dbReference type="NCBIfam" id="TIGR02866">
    <property type="entry name" value="CoxB"/>
    <property type="match status" value="1"/>
</dbReference>
<evidence type="ECO:0000256" key="10">
    <source>
        <dbReference type="ARBA" id="ARBA00022989"/>
    </source>
</evidence>
<dbReference type="InterPro" id="IPR001505">
    <property type="entry name" value="Copper_CuA"/>
</dbReference>
<dbReference type="PROSITE" id="PS00078">
    <property type="entry name" value="COX2"/>
    <property type="match status" value="1"/>
</dbReference>
<evidence type="ECO:0000256" key="15">
    <source>
        <dbReference type="ARBA" id="ARBA00047816"/>
    </source>
</evidence>
<evidence type="ECO:0000259" key="22">
    <source>
        <dbReference type="PROSITE" id="PS51007"/>
    </source>
</evidence>
<comment type="catalytic activity">
    <reaction evidence="15 18">
        <text>4 Fe(II)-[cytochrome c] + O2 + 8 H(+)(in) = 4 Fe(III)-[cytochrome c] + 2 H2O + 4 H(+)(out)</text>
        <dbReference type="Rhea" id="RHEA:11436"/>
        <dbReference type="Rhea" id="RHEA-COMP:10350"/>
        <dbReference type="Rhea" id="RHEA-COMP:14399"/>
        <dbReference type="ChEBI" id="CHEBI:15377"/>
        <dbReference type="ChEBI" id="CHEBI:15378"/>
        <dbReference type="ChEBI" id="CHEBI:15379"/>
        <dbReference type="ChEBI" id="CHEBI:29033"/>
        <dbReference type="ChEBI" id="CHEBI:29034"/>
        <dbReference type="EC" id="7.1.1.9"/>
    </reaction>
</comment>
<comment type="function">
    <text evidence="14 18">Subunits I and II form the functional core of the enzyme complex. Electrons originating in cytochrome c are transferred via heme a and Cu(A) to the binuclear center formed by heme a3 and Cu(B).</text>
</comment>
<dbReference type="AlphaFoldDB" id="A0A432XWS5"/>
<evidence type="ECO:0000256" key="13">
    <source>
        <dbReference type="ARBA" id="ARBA00023136"/>
    </source>
</evidence>
<keyword evidence="13 19" id="KW-0472">Membrane</keyword>
<name>A0A432XWS5_9GAMM</name>
<dbReference type="SUPFAM" id="SSF49503">
    <property type="entry name" value="Cupredoxins"/>
    <property type="match status" value="1"/>
</dbReference>
<dbReference type="Pfam" id="PF00116">
    <property type="entry name" value="COX2"/>
    <property type="match status" value="1"/>
</dbReference>
<evidence type="ECO:0000313" key="24">
    <source>
        <dbReference type="Proteomes" id="UP000287198"/>
    </source>
</evidence>
<dbReference type="PANTHER" id="PTHR22888">
    <property type="entry name" value="CYTOCHROME C OXIDASE, SUBUNIT II"/>
    <property type="match status" value="1"/>
</dbReference>
<sequence length="362" mass="40613">MSPIAVQAQSQFNLTQGVTDISQRVYDLHMTIFYICCVIGVIVFGAMFWSMIRHRKSKGRKPATFHESVKVEIAWTVVPFLILIGMAIPATSTLIAMEDSSEADVTILVTGSQWKWHYKYFENDVEFFSLLATQRQQIENKLEKGENYLLEVDRPLVIPTDRKVRFLITSDDVIHSWWVPDFAVKKDANPGFINESWTQVNEPGIYRGQCAELCGKDHGFMPVVVIAKEPAEYDAWIAEQEAAQRQAKEEEQRLLAMSMDMDELMDLGEQVYLGNCAACHQGNGEGVPGVFPALKGSPMALNDMEAHIDIVVNGKSGTSMQAFGNQLSLRELAAVITYERNAWGNDTGETVQASDVNEFMNQ</sequence>
<dbReference type="Gene3D" id="2.60.40.420">
    <property type="entry name" value="Cupredoxins - blue copper proteins"/>
    <property type="match status" value="1"/>
</dbReference>
<evidence type="ECO:0000256" key="6">
    <source>
        <dbReference type="ARBA" id="ARBA00022692"/>
    </source>
</evidence>
<dbReference type="PRINTS" id="PR01166">
    <property type="entry name" value="CYCOXIDASEII"/>
</dbReference>
<dbReference type="SUPFAM" id="SSF81464">
    <property type="entry name" value="Cytochrome c oxidase subunit II-like, transmembrane region"/>
    <property type="match status" value="1"/>
</dbReference>
<proteinExistence type="inferred from homology"/>
<evidence type="ECO:0000256" key="11">
    <source>
        <dbReference type="ARBA" id="ARBA00023004"/>
    </source>
</evidence>
<evidence type="ECO:0000256" key="5">
    <source>
        <dbReference type="ARBA" id="ARBA00022660"/>
    </source>
</evidence>
<dbReference type="InterPro" id="IPR009056">
    <property type="entry name" value="Cyt_c-like_dom"/>
</dbReference>
<protein>
    <recommendedName>
        <fullName evidence="18">Cytochrome c oxidase subunit 2</fullName>
        <ecNumber evidence="18">7.1.1.9</ecNumber>
    </recommendedName>
</protein>
<evidence type="ECO:0000256" key="12">
    <source>
        <dbReference type="ARBA" id="ARBA00023008"/>
    </source>
</evidence>